<dbReference type="EMBL" id="GBRH01230479">
    <property type="protein sequence ID" value="JAD67416.1"/>
    <property type="molecule type" value="Transcribed_RNA"/>
</dbReference>
<accession>A0A0A9BVS6</accession>
<reference evidence="1" key="1">
    <citation type="submission" date="2014-09" db="EMBL/GenBank/DDBJ databases">
        <authorList>
            <person name="Magalhaes I.L.F."/>
            <person name="Oliveira U."/>
            <person name="Santos F.R."/>
            <person name="Vidigal T.H.D.A."/>
            <person name="Brescovit A.D."/>
            <person name="Santos A.J."/>
        </authorList>
    </citation>
    <scope>NUCLEOTIDE SEQUENCE</scope>
    <source>
        <tissue evidence="1">Shoot tissue taken approximately 20 cm above the soil surface</tissue>
    </source>
</reference>
<organism evidence="1">
    <name type="scientific">Arundo donax</name>
    <name type="common">Giant reed</name>
    <name type="synonym">Donax arundinaceus</name>
    <dbReference type="NCBI Taxonomy" id="35708"/>
    <lineage>
        <taxon>Eukaryota</taxon>
        <taxon>Viridiplantae</taxon>
        <taxon>Streptophyta</taxon>
        <taxon>Embryophyta</taxon>
        <taxon>Tracheophyta</taxon>
        <taxon>Spermatophyta</taxon>
        <taxon>Magnoliopsida</taxon>
        <taxon>Liliopsida</taxon>
        <taxon>Poales</taxon>
        <taxon>Poaceae</taxon>
        <taxon>PACMAD clade</taxon>
        <taxon>Arundinoideae</taxon>
        <taxon>Arundineae</taxon>
        <taxon>Arundo</taxon>
    </lineage>
</organism>
<proteinExistence type="predicted"/>
<protein>
    <submittedName>
        <fullName evidence="1">Uncharacterized protein</fullName>
    </submittedName>
</protein>
<reference evidence="1" key="2">
    <citation type="journal article" date="2015" name="Data Brief">
        <title>Shoot transcriptome of the giant reed, Arundo donax.</title>
        <authorList>
            <person name="Barrero R.A."/>
            <person name="Guerrero F.D."/>
            <person name="Moolhuijzen P."/>
            <person name="Goolsby J.A."/>
            <person name="Tidwell J."/>
            <person name="Bellgard S.E."/>
            <person name="Bellgard M.I."/>
        </authorList>
    </citation>
    <scope>NUCLEOTIDE SEQUENCE</scope>
    <source>
        <tissue evidence="1">Shoot tissue taken approximately 20 cm above the soil surface</tissue>
    </source>
</reference>
<sequence length="43" mass="4869">MRCCITLKNPRANIISSLQSKMGICFSIRPISSRPISFAHNYL</sequence>
<dbReference type="AlphaFoldDB" id="A0A0A9BVS6"/>
<evidence type="ECO:0000313" key="1">
    <source>
        <dbReference type="EMBL" id="JAD67416.1"/>
    </source>
</evidence>
<name>A0A0A9BVS6_ARUDO</name>